<keyword evidence="10" id="KW-1185">Reference proteome</keyword>
<feature type="domain" description="Major facilitator superfamily (MFS) profile" evidence="8">
    <location>
        <begin position="18"/>
        <end position="479"/>
    </location>
</feature>
<dbReference type="CDD" id="cd17321">
    <property type="entry name" value="MFS_MMR_MDR_like"/>
    <property type="match status" value="1"/>
</dbReference>
<feature type="transmembrane region" description="Helical" evidence="7">
    <location>
        <begin position="238"/>
        <end position="255"/>
    </location>
</feature>
<dbReference type="InterPro" id="IPR004638">
    <property type="entry name" value="EmrB-like"/>
</dbReference>
<gene>
    <name evidence="9" type="ORF">F0U44_21470</name>
</gene>
<dbReference type="InterPro" id="IPR036259">
    <property type="entry name" value="MFS_trans_sf"/>
</dbReference>
<keyword evidence="4 7" id="KW-0812">Transmembrane</keyword>
<dbReference type="InterPro" id="IPR005829">
    <property type="entry name" value="Sugar_transporter_CS"/>
</dbReference>
<dbReference type="EMBL" id="VUJV01000010">
    <property type="protein sequence ID" value="KAA1415268.1"/>
    <property type="molecule type" value="Genomic_DNA"/>
</dbReference>
<dbReference type="SUPFAM" id="SSF103473">
    <property type="entry name" value="MFS general substrate transporter"/>
    <property type="match status" value="1"/>
</dbReference>
<dbReference type="InterPro" id="IPR011701">
    <property type="entry name" value="MFS"/>
</dbReference>
<keyword evidence="3" id="KW-1003">Cell membrane</keyword>
<dbReference type="PANTHER" id="PTHR42718:SF46">
    <property type="entry name" value="BLR6921 PROTEIN"/>
    <property type="match status" value="1"/>
</dbReference>
<evidence type="ECO:0000259" key="8">
    <source>
        <dbReference type="PROSITE" id="PS50850"/>
    </source>
</evidence>
<keyword evidence="2" id="KW-0813">Transport</keyword>
<reference evidence="9 10" key="1">
    <citation type="submission" date="2019-09" db="EMBL/GenBank/DDBJ databases">
        <title>Nocardioides panacisoli sp. nov., isolated from the soil of a ginseng field.</title>
        <authorList>
            <person name="Cho C."/>
        </authorList>
    </citation>
    <scope>NUCLEOTIDE SEQUENCE [LARGE SCALE GENOMIC DNA]</scope>
    <source>
        <strain evidence="9 10">BN130099</strain>
    </source>
</reference>
<dbReference type="PANTHER" id="PTHR42718">
    <property type="entry name" value="MAJOR FACILITATOR SUPERFAMILY MULTIDRUG TRANSPORTER MFSC"/>
    <property type="match status" value="1"/>
</dbReference>
<feature type="transmembrane region" description="Helical" evidence="7">
    <location>
        <begin position="209"/>
        <end position="226"/>
    </location>
</feature>
<feature type="transmembrane region" description="Helical" evidence="7">
    <location>
        <begin position="171"/>
        <end position="189"/>
    </location>
</feature>
<evidence type="ECO:0000256" key="1">
    <source>
        <dbReference type="ARBA" id="ARBA00004651"/>
    </source>
</evidence>
<proteinExistence type="predicted"/>
<keyword evidence="6 7" id="KW-0472">Membrane</keyword>
<dbReference type="Gene3D" id="1.20.1720.10">
    <property type="entry name" value="Multidrug resistance protein D"/>
    <property type="match status" value="1"/>
</dbReference>
<dbReference type="RefSeq" id="WP_149730447.1">
    <property type="nucleotide sequence ID" value="NZ_VUJV01000010.1"/>
</dbReference>
<dbReference type="AlphaFoldDB" id="A0A5B1L540"/>
<comment type="caution">
    <text evidence="9">The sequence shown here is derived from an EMBL/GenBank/DDBJ whole genome shotgun (WGS) entry which is preliminary data.</text>
</comment>
<evidence type="ECO:0000256" key="7">
    <source>
        <dbReference type="SAM" id="Phobius"/>
    </source>
</evidence>
<feature type="transmembrane region" description="Helical" evidence="7">
    <location>
        <begin position="84"/>
        <end position="103"/>
    </location>
</feature>
<feature type="transmembrane region" description="Helical" evidence="7">
    <location>
        <begin position="364"/>
        <end position="387"/>
    </location>
</feature>
<feature type="transmembrane region" description="Helical" evidence="7">
    <location>
        <begin position="449"/>
        <end position="469"/>
    </location>
</feature>
<accession>A0A5B1L540</accession>
<dbReference type="GO" id="GO:0022857">
    <property type="term" value="F:transmembrane transporter activity"/>
    <property type="evidence" value="ECO:0007669"/>
    <property type="project" value="InterPro"/>
</dbReference>
<protein>
    <submittedName>
        <fullName evidence="9">MFS transporter</fullName>
    </submittedName>
</protein>
<dbReference type="InterPro" id="IPR020846">
    <property type="entry name" value="MFS_dom"/>
</dbReference>
<reference evidence="9 10" key="2">
    <citation type="submission" date="2019-09" db="EMBL/GenBank/DDBJ databases">
        <authorList>
            <person name="Jin C."/>
        </authorList>
    </citation>
    <scope>NUCLEOTIDE SEQUENCE [LARGE SCALE GENOMIC DNA]</scope>
    <source>
        <strain evidence="9 10">BN130099</strain>
    </source>
</reference>
<evidence type="ECO:0000256" key="6">
    <source>
        <dbReference type="ARBA" id="ARBA00023136"/>
    </source>
</evidence>
<dbReference type="Proteomes" id="UP000325003">
    <property type="component" value="Unassembled WGS sequence"/>
</dbReference>
<feature type="transmembrane region" description="Helical" evidence="7">
    <location>
        <begin position="21"/>
        <end position="41"/>
    </location>
</feature>
<feature type="transmembrane region" description="Helical" evidence="7">
    <location>
        <begin position="314"/>
        <end position="332"/>
    </location>
</feature>
<feature type="transmembrane region" description="Helical" evidence="7">
    <location>
        <begin position="275"/>
        <end position="294"/>
    </location>
</feature>
<organism evidence="9 10">
    <name type="scientific">Nocardioides humilatus</name>
    <dbReference type="NCBI Taxonomy" id="2607660"/>
    <lineage>
        <taxon>Bacteria</taxon>
        <taxon>Bacillati</taxon>
        <taxon>Actinomycetota</taxon>
        <taxon>Actinomycetes</taxon>
        <taxon>Propionibacteriales</taxon>
        <taxon>Nocardioidaceae</taxon>
        <taxon>Nocardioides</taxon>
    </lineage>
</organism>
<evidence type="ECO:0000256" key="2">
    <source>
        <dbReference type="ARBA" id="ARBA00022448"/>
    </source>
</evidence>
<dbReference type="PROSITE" id="PS50850">
    <property type="entry name" value="MFS"/>
    <property type="match status" value="1"/>
</dbReference>
<feature type="transmembrane region" description="Helical" evidence="7">
    <location>
        <begin position="339"/>
        <end position="358"/>
    </location>
</feature>
<dbReference type="Gene3D" id="1.20.1250.20">
    <property type="entry name" value="MFS general substrate transporter like domains"/>
    <property type="match status" value="1"/>
</dbReference>
<evidence type="ECO:0000256" key="5">
    <source>
        <dbReference type="ARBA" id="ARBA00022989"/>
    </source>
</evidence>
<dbReference type="PROSITE" id="PS00216">
    <property type="entry name" value="SUGAR_TRANSPORT_1"/>
    <property type="match status" value="1"/>
</dbReference>
<evidence type="ECO:0000256" key="3">
    <source>
        <dbReference type="ARBA" id="ARBA00022475"/>
    </source>
</evidence>
<evidence type="ECO:0000256" key="4">
    <source>
        <dbReference type="ARBA" id="ARBA00022692"/>
    </source>
</evidence>
<feature type="transmembrane region" description="Helical" evidence="7">
    <location>
        <begin position="53"/>
        <end position="72"/>
    </location>
</feature>
<keyword evidence="5 7" id="KW-1133">Transmembrane helix</keyword>
<dbReference type="NCBIfam" id="TIGR00711">
    <property type="entry name" value="efflux_EmrB"/>
    <property type="match status" value="1"/>
</dbReference>
<evidence type="ECO:0000313" key="9">
    <source>
        <dbReference type="EMBL" id="KAA1415268.1"/>
    </source>
</evidence>
<comment type="subcellular location">
    <subcellularLocation>
        <location evidence="1">Cell membrane</location>
        <topology evidence="1">Multi-pass membrane protein</topology>
    </subcellularLocation>
</comment>
<dbReference type="Pfam" id="PF07690">
    <property type="entry name" value="MFS_1"/>
    <property type="match status" value="1"/>
</dbReference>
<evidence type="ECO:0000313" key="10">
    <source>
        <dbReference type="Proteomes" id="UP000325003"/>
    </source>
</evidence>
<sequence length="492" mass="51571">MTTDPVETTASDPRRWKALGVLGLIQFMLILDVTVVNVALPDIQKDLHFSETGLAWVVNGYVLMAGGLLLLGGRLADMIGRKKVFLLGVILFGAASAACGAAVNAEMLVFARFAQGMGEALAAPASLGLIALMFPDPQERIKALGIWGGIAGLGGTSGTVISGFLTELADWRWIFYINLPVAAFALIVVPRLVSESRMERESQHRPDVAGAFTGTAGLIAIVYGLLEAVDHGWGSSNVLVPLLGGLVLIALMVFIESRATDPLIPLSFFRNRTRVVTNFVTLFFAAGFFSYFFLLTLFEQQVLGYSPIEGGLSYLPLGLTIGAGIGFSTAMMPRLGVRTILTAGFLLCAAGLALTSMVSTDTEYVSGILPGMLLLAFGSGISFPAYGNASLHEVTGQDSSLASGVQNAMQQVGGALGLATIVTIALTHAQHQIEDGVLPPEAFTDGFALGWRVAVALLLLGGVLVALLLENVLAVPRNPLAEEVAAEAGPPA</sequence>
<name>A0A5B1L540_9ACTN</name>
<dbReference type="GO" id="GO:0005886">
    <property type="term" value="C:plasma membrane"/>
    <property type="evidence" value="ECO:0007669"/>
    <property type="project" value="UniProtKB-SubCell"/>
</dbReference>
<feature type="transmembrane region" description="Helical" evidence="7">
    <location>
        <begin position="144"/>
        <end position="165"/>
    </location>
</feature>